<keyword evidence="3 5" id="KW-0808">Transferase</keyword>
<dbReference type="EMBL" id="ATAX01000025">
    <property type="protein sequence ID" value="EWM53434.1"/>
    <property type="molecule type" value="Genomic_DNA"/>
</dbReference>
<sequence length="319" mass="36110">MHKLEKSVNNITRAILNDYEGTRTIDEVKTFDHPDNEDIINIIESLRRIVFPGYFRNKSYRVYTVRNNISMILEDVIFKLIRQISIVLRYDEKYVMLNDDEINDNAERITFEFLDKLPKIREYIETDVQAAYDGDPAAFNKDEIIYSYPGLYAILVNRLAHELFLLGVPLIPRVMTEHAHSKTGIDIHPGATIGKNFFIDHGTGIVIGETTQIGDNVKVYQGVTLGALSTRGGQSLRNKKRHPTIEDNVTIYSGASILGGETVVGKNAVIGGNAFITRSVPAGAKVSIKNQELRYNFDSPIEQVEKADLDPEENWFYII</sequence>
<evidence type="ECO:0000256" key="3">
    <source>
        <dbReference type="ARBA" id="ARBA00022679"/>
    </source>
</evidence>
<dbReference type="InterPro" id="IPR042122">
    <property type="entry name" value="Ser_AcTrfase_N_sf"/>
</dbReference>
<keyword evidence="4" id="KW-0012">Acyltransferase</keyword>
<protein>
    <submittedName>
        <fullName evidence="5">Serine acetyltransferase</fullName>
    </submittedName>
</protein>
<evidence type="ECO:0000313" key="6">
    <source>
        <dbReference type="Proteomes" id="UP000019365"/>
    </source>
</evidence>
<reference evidence="5 6" key="1">
    <citation type="journal article" date="2014" name="PLoS ONE">
        <title>Rumen cellulosomics: divergent fiber-degrading strategies revealed by comparative genome-wide analysis of six ruminococcal strains.</title>
        <authorList>
            <person name="Dassa B."/>
            <person name="Borovok I."/>
            <person name="Ruimy-Israeli V."/>
            <person name="Lamed R."/>
            <person name="Flint H.J."/>
            <person name="Duncan S.H."/>
            <person name="Henrissat B."/>
            <person name="Coutinho P."/>
            <person name="Morrison M."/>
            <person name="Mosoni P."/>
            <person name="Yeoman C.J."/>
            <person name="White B.A."/>
            <person name="Bayer E.A."/>
        </authorList>
    </citation>
    <scope>NUCLEOTIDE SEQUENCE [LARGE SCALE GENOMIC DNA]</scope>
    <source>
        <strain evidence="5 6">007c</strain>
    </source>
</reference>
<evidence type="ECO:0000256" key="1">
    <source>
        <dbReference type="ARBA" id="ARBA00004876"/>
    </source>
</evidence>
<dbReference type="GO" id="GO:0016746">
    <property type="term" value="F:acyltransferase activity"/>
    <property type="evidence" value="ECO:0007669"/>
    <property type="project" value="UniProtKB-KW"/>
</dbReference>
<evidence type="ECO:0000256" key="4">
    <source>
        <dbReference type="ARBA" id="ARBA00023315"/>
    </source>
</evidence>
<dbReference type="CDD" id="cd03354">
    <property type="entry name" value="LbH_SAT"/>
    <property type="match status" value="1"/>
</dbReference>
<dbReference type="NCBIfam" id="NF041874">
    <property type="entry name" value="EPS_EpsC"/>
    <property type="match status" value="1"/>
</dbReference>
<dbReference type="Proteomes" id="UP000019365">
    <property type="component" value="Unassembled WGS sequence"/>
</dbReference>
<dbReference type="OrthoDB" id="9801456at2"/>
<comment type="pathway">
    <text evidence="1">Amino-acid biosynthesis; L-cysteine biosynthesis; L-cysteine from L-serine: step 1/2.</text>
</comment>
<keyword evidence="2" id="KW-0028">Amino-acid biosynthesis</keyword>
<dbReference type="RefSeq" id="WP_019678785.1">
    <property type="nucleotide sequence ID" value="NZ_ATAX01000025.1"/>
</dbReference>
<name>W7UPP9_RUMFL</name>
<gene>
    <name evidence="5" type="ORF">RF007C_07055</name>
</gene>
<dbReference type="Gene3D" id="1.10.3130.10">
    <property type="entry name" value="serine acetyltransferase, domain 1"/>
    <property type="match status" value="1"/>
</dbReference>
<evidence type="ECO:0000256" key="2">
    <source>
        <dbReference type="ARBA" id="ARBA00022605"/>
    </source>
</evidence>
<dbReference type="InterPro" id="IPR045304">
    <property type="entry name" value="LbH_SAT"/>
</dbReference>
<evidence type="ECO:0000313" key="5">
    <source>
        <dbReference type="EMBL" id="EWM53434.1"/>
    </source>
</evidence>
<keyword evidence="6" id="KW-1185">Reference proteome</keyword>
<organism evidence="5 6">
    <name type="scientific">Ruminococcus flavefaciens 007c</name>
    <dbReference type="NCBI Taxonomy" id="1341157"/>
    <lineage>
        <taxon>Bacteria</taxon>
        <taxon>Bacillati</taxon>
        <taxon>Bacillota</taxon>
        <taxon>Clostridia</taxon>
        <taxon>Eubacteriales</taxon>
        <taxon>Oscillospiraceae</taxon>
        <taxon>Ruminococcus</taxon>
    </lineage>
</organism>
<dbReference type="SUPFAM" id="SSF51161">
    <property type="entry name" value="Trimeric LpxA-like enzymes"/>
    <property type="match status" value="1"/>
</dbReference>
<dbReference type="AlphaFoldDB" id="W7UPP9"/>
<proteinExistence type="predicted"/>
<dbReference type="PATRIC" id="fig|1341157.4.peg.1838"/>
<accession>W7UPP9</accession>
<dbReference type="Gene3D" id="2.160.10.10">
    <property type="entry name" value="Hexapeptide repeat proteins"/>
    <property type="match status" value="1"/>
</dbReference>
<comment type="caution">
    <text evidence="5">The sequence shown here is derived from an EMBL/GenBank/DDBJ whole genome shotgun (WGS) entry which is preliminary data.</text>
</comment>
<dbReference type="InterPro" id="IPR011004">
    <property type="entry name" value="Trimer_LpxA-like_sf"/>
</dbReference>
<dbReference type="eggNOG" id="COG1045">
    <property type="taxonomic scope" value="Bacteria"/>
</dbReference>
<dbReference type="PANTHER" id="PTHR42811">
    <property type="entry name" value="SERINE ACETYLTRANSFERASE"/>
    <property type="match status" value="1"/>
</dbReference>
<dbReference type="InterPro" id="IPR053376">
    <property type="entry name" value="Serine_acetyltransferase"/>
</dbReference>
<dbReference type="GO" id="GO:0008652">
    <property type="term" value="P:amino acid biosynthetic process"/>
    <property type="evidence" value="ECO:0007669"/>
    <property type="project" value="UniProtKB-KW"/>
</dbReference>